<organism evidence="3 4">
    <name type="scientific">Candidatus Scalindua japonica</name>
    <dbReference type="NCBI Taxonomy" id="1284222"/>
    <lineage>
        <taxon>Bacteria</taxon>
        <taxon>Pseudomonadati</taxon>
        <taxon>Planctomycetota</taxon>
        <taxon>Candidatus Brocadiia</taxon>
        <taxon>Candidatus Brocadiales</taxon>
        <taxon>Candidatus Scalinduaceae</taxon>
        <taxon>Candidatus Scalindua</taxon>
    </lineage>
</organism>
<dbReference type="EMBL" id="BAOS01000011">
    <property type="protein sequence ID" value="GAX60408.1"/>
    <property type="molecule type" value="Genomic_DNA"/>
</dbReference>
<keyword evidence="3" id="KW-0808">Transferase</keyword>
<feature type="domain" description="Bacterial sugar transferase" evidence="2">
    <location>
        <begin position="9"/>
        <end position="131"/>
    </location>
</feature>
<name>A0A286TX03_9BACT</name>
<dbReference type="Pfam" id="PF02397">
    <property type="entry name" value="Bac_transf"/>
    <property type="match status" value="1"/>
</dbReference>
<dbReference type="InterPro" id="IPR003362">
    <property type="entry name" value="Bact_transf"/>
</dbReference>
<dbReference type="PANTHER" id="PTHR30576:SF0">
    <property type="entry name" value="UNDECAPRENYL-PHOSPHATE N-ACETYLGALACTOSAMINYL 1-PHOSPHATE TRANSFERASE-RELATED"/>
    <property type="match status" value="1"/>
</dbReference>
<comment type="similarity">
    <text evidence="1">Belongs to the bacterial sugar transferase family.</text>
</comment>
<dbReference type="GO" id="GO:0016780">
    <property type="term" value="F:phosphotransferase activity, for other substituted phosphate groups"/>
    <property type="evidence" value="ECO:0007669"/>
    <property type="project" value="TreeGrafter"/>
</dbReference>
<evidence type="ECO:0000256" key="1">
    <source>
        <dbReference type="ARBA" id="ARBA00006464"/>
    </source>
</evidence>
<accession>A0A286TX03</accession>
<dbReference type="PANTHER" id="PTHR30576">
    <property type="entry name" value="COLANIC BIOSYNTHESIS UDP-GLUCOSE LIPID CARRIER TRANSFERASE"/>
    <property type="match status" value="1"/>
</dbReference>
<proteinExistence type="inferred from homology"/>
<keyword evidence="4" id="KW-1185">Reference proteome</keyword>
<reference evidence="4" key="1">
    <citation type="journal article" date="2017" name="Environ. Microbiol. Rep.">
        <title>Genetic Diversity of Marine Anaerobic Ammonium-Oxidizing Bacteria as Revealed by Genomic and Proteomic Analyses of 'Candidatus Scalindua japonica'.</title>
        <authorList>
            <person name="Oshiki M."/>
            <person name="Mizuto K."/>
            <person name="Kimura Z."/>
            <person name="Kindaichi T."/>
            <person name="Satoh H."/>
            <person name="Okabe S."/>
        </authorList>
    </citation>
    <scope>NUCLEOTIDE SEQUENCE [LARGE SCALE GENOMIC DNA]</scope>
    <source>
        <strain evidence="4">husup-a2</strain>
    </source>
</reference>
<evidence type="ECO:0000313" key="4">
    <source>
        <dbReference type="Proteomes" id="UP000218542"/>
    </source>
</evidence>
<dbReference type="AlphaFoldDB" id="A0A286TX03"/>
<dbReference type="Proteomes" id="UP000218542">
    <property type="component" value="Unassembled WGS sequence"/>
</dbReference>
<sequence length="140" mass="16622">MVIDAEETKSSLYSKNEVKGPMFKIKKDPRLTKFGKIIRPLKLDELPQFWNVLKGELSFVGPRPLADEEMRSNPEWREMRLKVKPGITGMWQVENNDYRSFDEWIHWDTYYVTNQSLILDIKILFKTITSLSKLIFDKDH</sequence>
<gene>
    <name evidence="3" type="ORF">SCALIN_C11_0019</name>
</gene>
<evidence type="ECO:0000259" key="2">
    <source>
        <dbReference type="Pfam" id="PF02397"/>
    </source>
</evidence>
<comment type="caution">
    <text evidence="3">The sequence shown here is derived from an EMBL/GenBank/DDBJ whole genome shotgun (WGS) entry which is preliminary data.</text>
</comment>
<evidence type="ECO:0000313" key="3">
    <source>
        <dbReference type="EMBL" id="GAX60408.1"/>
    </source>
</evidence>
<protein>
    <submittedName>
        <fullName evidence="3">Polyprenyl glycosylphosphotransferase</fullName>
    </submittedName>
</protein>